<dbReference type="Pfam" id="PF03167">
    <property type="entry name" value="UDG"/>
    <property type="match status" value="1"/>
</dbReference>
<dbReference type="EMBL" id="AMFJ01000001">
    <property type="protein sequence ID" value="EKE30365.1"/>
    <property type="molecule type" value="Genomic_DNA"/>
</dbReference>
<organism evidence="2">
    <name type="scientific">uncultured bacterium</name>
    <name type="common">gcode 4</name>
    <dbReference type="NCBI Taxonomy" id="1234023"/>
    <lineage>
        <taxon>Bacteria</taxon>
        <taxon>environmental samples</taxon>
    </lineage>
</organism>
<protein>
    <submittedName>
        <fullName evidence="2">Uracil-DNA glycosylase-like protein</fullName>
    </submittedName>
</protein>
<dbReference type="InterPro" id="IPR036895">
    <property type="entry name" value="Uracil-DNA_glycosylase-like_sf"/>
</dbReference>
<dbReference type="Gene3D" id="3.40.470.10">
    <property type="entry name" value="Uracil-DNA glycosylase-like domain"/>
    <property type="match status" value="1"/>
</dbReference>
<evidence type="ECO:0000259" key="1">
    <source>
        <dbReference type="Pfam" id="PF03167"/>
    </source>
</evidence>
<proteinExistence type="predicted"/>
<evidence type="ECO:0000313" key="2">
    <source>
        <dbReference type="EMBL" id="EKE30365.1"/>
    </source>
</evidence>
<gene>
    <name evidence="2" type="ORF">ACD_2C00001G0015</name>
</gene>
<sequence length="171" mass="20661">MSKATFMEYSMNMAPNPDYRVYFIWLSHKLSKSWEILEAFCESTDSGKIISSIIWKCDSWSLIFRANLVRWVPLDDNHKLRYPSESEKLAWLRILEKEILEFRPKCIYLFGKQVSDFILKNLEMRKIDESEYIFWDTRFIFAQHPSYIAVYKRKHLPEYISRIINKINKIS</sequence>
<dbReference type="SUPFAM" id="SSF52141">
    <property type="entry name" value="Uracil-DNA glycosylase-like"/>
    <property type="match status" value="1"/>
</dbReference>
<feature type="domain" description="Uracil-DNA glycosylase-like" evidence="1">
    <location>
        <begin position="63"/>
        <end position="166"/>
    </location>
</feature>
<name>K2H3A8_9BACT</name>
<comment type="caution">
    <text evidence="2">The sequence shown here is derived from an EMBL/GenBank/DDBJ whole genome shotgun (WGS) entry which is preliminary data.</text>
</comment>
<reference evidence="2" key="1">
    <citation type="journal article" date="2012" name="Science">
        <title>Fermentation, hydrogen, and sulfur metabolism in multiple uncultivated bacterial phyla.</title>
        <authorList>
            <person name="Wrighton K.C."/>
            <person name="Thomas B.C."/>
            <person name="Sharon I."/>
            <person name="Miller C.S."/>
            <person name="Castelle C.J."/>
            <person name="VerBerkmoes N.C."/>
            <person name="Wilkins M.J."/>
            <person name="Hettich R.L."/>
            <person name="Lipton M.S."/>
            <person name="Williams K.H."/>
            <person name="Long P.E."/>
            <person name="Banfield J.F."/>
        </authorList>
    </citation>
    <scope>NUCLEOTIDE SEQUENCE [LARGE SCALE GENOMIC DNA]</scope>
</reference>
<dbReference type="AlphaFoldDB" id="K2H3A8"/>
<dbReference type="InterPro" id="IPR005122">
    <property type="entry name" value="Uracil-DNA_glycosylase-like"/>
</dbReference>
<accession>K2H3A8</accession>